<dbReference type="Proteomes" id="UP000263377">
    <property type="component" value="Unassembled WGS sequence"/>
</dbReference>
<organism evidence="2 3">
    <name type="scientific">Kitasatospora xanthocidica</name>
    <dbReference type="NCBI Taxonomy" id="83382"/>
    <lineage>
        <taxon>Bacteria</taxon>
        <taxon>Bacillati</taxon>
        <taxon>Actinomycetota</taxon>
        <taxon>Actinomycetes</taxon>
        <taxon>Kitasatosporales</taxon>
        <taxon>Streptomycetaceae</taxon>
        <taxon>Kitasatospora</taxon>
    </lineage>
</organism>
<dbReference type="AlphaFoldDB" id="A0A373A482"/>
<dbReference type="EMBL" id="QVIG01000001">
    <property type="protein sequence ID" value="RGD62245.1"/>
    <property type="molecule type" value="Genomic_DNA"/>
</dbReference>
<accession>A0A373A482</accession>
<name>A0A373A482_9ACTN</name>
<evidence type="ECO:0000313" key="2">
    <source>
        <dbReference type="EMBL" id="RGD62245.1"/>
    </source>
</evidence>
<dbReference type="InterPro" id="IPR041578">
    <property type="entry name" value="PIN_8"/>
</dbReference>
<evidence type="ECO:0000313" key="3">
    <source>
        <dbReference type="Proteomes" id="UP000263377"/>
    </source>
</evidence>
<dbReference type="Pfam" id="PF18476">
    <property type="entry name" value="PIN_8"/>
    <property type="match status" value="1"/>
</dbReference>
<gene>
    <name evidence="2" type="ORF">DR950_34860</name>
</gene>
<proteinExistence type="predicted"/>
<protein>
    <recommendedName>
        <fullName evidence="1">PIN like domain-containing protein</fullName>
    </recommendedName>
</protein>
<sequence length="462" mass="52146">MEQFRSWILPDSGLAAADRRAFFEDALVVLDTNVILSLYEYNPVVRNQVLVALEQISGRLWLPYQVGQEFVRGRHRVLVERDKELRGAASVLDQLLQRASQAVLDANDHVKRLLMKYANDDAAQSSLDEAINPETVKALLSDWQNLLKDHVKQLKSGYDLQPAAIRSDDPVLPKVAKLFGDRIAAPTDYRVQQQRLEEALSFRFPNAIPPGFADEGKGKPVDQAGDYFIWAEILEKAADSGVKRVLFVSSDRKRDWYEELDRNGGKRPWPQLFVELRQQTGAELRIEQPGQFFQGIEEFLAPSVELTTATYDEIDRAAEAVAERSADKRPTVTDDNAHTVTPPDGLALYAYRAAGLSTHTARQLAESALRRHFQWWLIGVTAEFGVRVLTDDEPLVELCAAVRSEARPAPEWCPGTVLAHDEWPHRSDTWVAPWFVQLTGEVGETDRLLLQRLAARQMQSRA</sequence>
<evidence type="ECO:0000259" key="1">
    <source>
        <dbReference type="Pfam" id="PF18476"/>
    </source>
</evidence>
<feature type="domain" description="PIN like" evidence="1">
    <location>
        <begin position="27"/>
        <end position="272"/>
    </location>
</feature>
<keyword evidence="3" id="KW-1185">Reference proteome</keyword>
<comment type="caution">
    <text evidence="2">The sequence shown here is derived from an EMBL/GenBank/DDBJ whole genome shotgun (WGS) entry which is preliminary data.</text>
</comment>
<reference evidence="2 3" key="1">
    <citation type="submission" date="2018-08" db="EMBL/GenBank/DDBJ databases">
        <title>Diversity &amp; Physiological Properties of Lignin-Decomposing Actinobacteria from Soil.</title>
        <authorList>
            <person name="Roh S.G."/>
            <person name="Kim S.B."/>
        </authorList>
    </citation>
    <scope>NUCLEOTIDE SEQUENCE [LARGE SCALE GENOMIC DNA]</scope>
    <source>
        <strain evidence="2 3">MMS17-GH009</strain>
    </source>
</reference>